<reference evidence="2 3" key="1">
    <citation type="journal article" date="2013" name="Genome Biol.">
        <title>The genome sequence of the most widely cultivated cacao type and its use to identify candidate genes regulating pod color.</title>
        <authorList>
            <person name="Motamayor J.C."/>
            <person name="Mockaitis K."/>
            <person name="Schmutz J."/>
            <person name="Haiminen N."/>
            <person name="Iii D.L."/>
            <person name="Cornejo O."/>
            <person name="Findley S.D."/>
            <person name="Zheng P."/>
            <person name="Utro F."/>
            <person name="Royaert S."/>
            <person name="Saski C."/>
            <person name="Jenkins J."/>
            <person name="Podicheti R."/>
            <person name="Zhao M."/>
            <person name="Scheffler B.E."/>
            <person name="Stack J.C."/>
            <person name="Feltus F.A."/>
            <person name="Mustiga G.M."/>
            <person name="Amores F."/>
            <person name="Phillips W."/>
            <person name="Marelli J.P."/>
            <person name="May G.D."/>
            <person name="Shapiro H."/>
            <person name="Ma J."/>
            <person name="Bustamante C.D."/>
            <person name="Schnell R.J."/>
            <person name="Main D."/>
            <person name="Gilbert D."/>
            <person name="Parida L."/>
            <person name="Kuhn D.N."/>
        </authorList>
    </citation>
    <scope>NUCLEOTIDE SEQUENCE [LARGE SCALE GENOMIC DNA]</scope>
    <source>
        <strain evidence="3">cv. Matina 1-6</strain>
    </source>
</reference>
<dbReference type="Proteomes" id="UP000026915">
    <property type="component" value="Chromosome 2"/>
</dbReference>
<accession>A0A061EB73</accession>
<evidence type="ECO:0000256" key="1">
    <source>
        <dbReference type="SAM" id="MobiDB-lite"/>
    </source>
</evidence>
<protein>
    <submittedName>
        <fullName evidence="2">Uncharacterized protein</fullName>
    </submittedName>
</protein>
<keyword evidence="3" id="KW-1185">Reference proteome</keyword>
<dbReference type="InParanoid" id="A0A061EB73"/>
<sequence>MSPKVLQKVAFIRIKSWAKLDEENDMDDEEDKGVQGEDEKVEEDENNGWARSSHEQDSMALGLDDDEPVEVIESTSRPHRSGDIAVKRKILLANLPLLAKMSN</sequence>
<feature type="compositionally biased region" description="Acidic residues" evidence="1">
    <location>
        <begin position="22"/>
        <end position="31"/>
    </location>
</feature>
<dbReference type="HOGENOM" id="CLU_2268694_0_0_1"/>
<dbReference type="Gramene" id="EOX99548">
    <property type="protein sequence ID" value="EOX99548"/>
    <property type="gene ID" value="TCM_008253"/>
</dbReference>
<gene>
    <name evidence="2" type="ORF">TCM_008253</name>
</gene>
<organism evidence="2 3">
    <name type="scientific">Theobroma cacao</name>
    <name type="common">Cacao</name>
    <name type="synonym">Cocoa</name>
    <dbReference type="NCBI Taxonomy" id="3641"/>
    <lineage>
        <taxon>Eukaryota</taxon>
        <taxon>Viridiplantae</taxon>
        <taxon>Streptophyta</taxon>
        <taxon>Embryophyta</taxon>
        <taxon>Tracheophyta</taxon>
        <taxon>Spermatophyta</taxon>
        <taxon>Magnoliopsida</taxon>
        <taxon>eudicotyledons</taxon>
        <taxon>Gunneridae</taxon>
        <taxon>Pentapetalae</taxon>
        <taxon>rosids</taxon>
        <taxon>malvids</taxon>
        <taxon>Malvales</taxon>
        <taxon>Malvaceae</taxon>
        <taxon>Byttnerioideae</taxon>
        <taxon>Theobroma</taxon>
    </lineage>
</organism>
<feature type="region of interest" description="Disordered" evidence="1">
    <location>
        <begin position="22"/>
        <end position="65"/>
    </location>
</feature>
<proteinExistence type="predicted"/>
<evidence type="ECO:0000313" key="3">
    <source>
        <dbReference type="Proteomes" id="UP000026915"/>
    </source>
</evidence>
<dbReference type="AlphaFoldDB" id="A0A061EB73"/>
<dbReference type="EMBL" id="CM001880">
    <property type="protein sequence ID" value="EOX99548.1"/>
    <property type="molecule type" value="Genomic_DNA"/>
</dbReference>
<evidence type="ECO:0000313" key="2">
    <source>
        <dbReference type="EMBL" id="EOX99548.1"/>
    </source>
</evidence>
<name>A0A061EB73_THECC</name>